<feature type="transmembrane region" description="Helical" evidence="6">
    <location>
        <begin position="215"/>
        <end position="239"/>
    </location>
</feature>
<dbReference type="EMBL" id="KV454541">
    <property type="protein sequence ID" value="ODV66985.1"/>
    <property type="molecule type" value="Genomic_DNA"/>
</dbReference>
<keyword evidence="5 6" id="KW-0472">Membrane</keyword>
<feature type="transmembrane region" description="Helical" evidence="6">
    <location>
        <begin position="538"/>
        <end position="557"/>
    </location>
</feature>
<keyword evidence="4 6" id="KW-1133">Transmembrane helix</keyword>
<evidence type="ECO:0000256" key="3">
    <source>
        <dbReference type="ARBA" id="ARBA00022692"/>
    </source>
</evidence>
<evidence type="ECO:0000256" key="1">
    <source>
        <dbReference type="ARBA" id="ARBA00004141"/>
    </source>
</evidence>
<name>A0A1E4RIQ9_9ASCO</name>
<evidence type="ECO:0000256" key="6">
    <source>
        <dbReference type="SAM" id="Phobius"/>
    </source>
</evidence>
<feature type="transmembrane region" description="Helical" evidence="6">
    <location>
        <begin position="53"/>
        <end position="78"/>
    </location>
</feature>
<reference evidence="9" key="1">
    <citation type="submission" date="2016-05" db="EMBL/GenBank/DDBJ databases">
        <title>Comparative genomics of biotechnologically important yeasts.</title>
        <authorList>
            <consortium name="DOE Joint Genome Institute"/>
            <person name="Riley R."/>
            <person name="Haridas S."/>
            <person name="Wolfe K.H."/>
            <person name="Lopes M.R."/>
            <person name="Hittinger C.T."/>
            <person name="Goker M."/>
            <person name="Salamov A."/>
            <person name="Wisecaver J."/>
            <person name="Long T.M."/>
            <person name="Aerts A.L."/>
            <person name="Barry K."/>
            <person name="Choi C."/>
            <person name="Clum A."/>
            <person name="Coughlan A.Y."/>
            <person name="Deshpande S."/>
            <person name="Douglass A.P."/>
            <person name="Hanson S.J."/>
            <person name="Klenk H.-P."/>
            <person name="Labutti K."/>
            <person name="Lapidus A."/>
            <person name="Lindquist E."/>
            <person name="Lipzen A."/>
            <person name="Meier-Kolthoff J.P."/>
            <person name="Ohm R.A."/>
            <person name="Otillar R.P."/>
            <person name="Pangilinan J."/>
            <person name="Peng Y."/>
            <person name="Rokas A."/>
            <person name="Rosa C.A."/>
            <person name="Scheuner C."/>
            <person name="Sibirny A.A."/>
            <person name="Slot J.C."/>
            <person name="Stielow J.B."/>
            <person name="Sun H."/>
            <person name="Kurtzman C.P."/>
            <person name="Blackwell M."/>
            <person name="Grigoriev I.V."/>
            <person name="Jeffries T.W."/>
        </authorList>
    </citation>
    <scope>NUCLEOTIDE SEQUENCE [LARGE SCALE GENOMIC DNA]</scope>
    <source>
        <strain evidence="9">NRRL Y-1933</strain>
    </source>
</reference>
<dbReference type="RefSeq" id="XP_020076052.1">
    <property type="nucleotide sequence ID" value="XM_020222266.1"/>
</dbReference>
<keyword evidence="9" id="KW-1185">Reference proteome</keyword>
<evidence type="ECO:0000313" key="9">
    <source>
        <dbReference type="Proteomes" id="UP000095085"/>
    </source>
</evidence>
<dbReference type="Pfam" id="PF07690">
    <property type="entry name" value="MFS_1"/>
    <property type="match status" value="1"/>
</dbReference>
<proteinExistence type="inferred from homology"/>
<feature type="transmembrane region" description="Helical" evidence="6">
    <location>
        <begin position="326"/>
        <end position="350"/>
    </location>
</feature>
<feature type="transmembrane region" description="Helical" evidence="6">
    <location>
        <begin position="90"/>
        <end position="110"/>
    </location>
</feature>
<dbReference type="Proteomes" id="UP000095085">
    <property type="component" value="Unassembled WGS sequence"/>
</dbReference>
<organism evidence="8 9">
    <name type="scientific">Hyphopichia burtonii NRRL Y-1933</name>
    <dbReference type="NCBI Taxonomy" id="984485"/>
    <lineage>
        <taxon>Eukaryota</taxon>
        <taxon>Fungi</taxon>
        <taxon>Dikarya</taxon>
        <taxon>Ascomycota</taxon>
        <taxon>Saccharomycotina</taxon>
        <taxon>Pichiomycetes</taxon>
        <taxon>Debaryomycetaceae</taxon>
        <taxon>Hyphopichia</taxon>
    </lineage>
</organism>
<dbReference type="InterPro" id="IPR011701">
    <property type="entry name" value="MFS"/>
</dbReference>
<evidence type="ECO:0000256" key="2">
    <source>
        <dbReference type="ARBA" id="ARBA00008335"/>
    </source>
</evidence>
<dbReference type="InterPro" id="IPR036259">
    <property type="entry name" value="MFS_trans_sf"/>
</dbReference>
<gene>
    <name evidence="8" type="ORF">HYPBUDRAFT_157101</name>
</gene>
<dbReference type="STRING" id="984485.A0A1E4RIQ9"/>
<feature type="transmembrane region" description="Helical" evidence="6">
    <location>
        <begin position="188"/>
        <end position="209"/>
    </location>
</feature>
<feature type="transmembrane region" description="Helical" evidence="6">
    <location>
        <begin position="146"/>
        <end position="167"/>
    </location>
</feature>
<evidence type="ECO:0000313" key="8">
    <source>
        <dbReference type="EMBL" id="ODV66985.1"/>
    </source>
</evidence>
<evidence type="ECO:0000259" key="7">
    <source>
        <dbReference type="PROSITE" id="PS50850"/>
    </source>
</evidence>
<dbReference type="PANTHER" id="PTHR23501">
    <property type="entry name" value="MAJOR FACILITATOR SUPERFAMILY"/>
    <property type="match status" value="1"/>
</dbReference>
<accession>A0A1E4RIQ9</accession>
<protein>
    <submittedName>
        <fullName evidence="8">MFS general substrate transporter</fullName>
    </submittedName>
</protein>
<sequence length="580" mass="62690">MVSRESTVTSLVTPRSINENELESQEIQEHKFKESDAGDGTQRDDHYLTGMKLLTCLFALLLCLFVVALDQTIIVTLLSVVGNKFDAFNQVGWISSGFLLSVTIFTVIWGKLSIMFGRKYSMYISLIIFEAGSLMCALANNMNTLIGGRVLAGVGGGGVQSLVFIIVSEVVPIHSTKSLFSINRASSFALLSIVFLVASVVGPIIGGAFTSSSASWRWCFYINLPIGGLAGVLFGFAFNPPFPKGNLFKKLLTIDYMGVFLMSAGWTLFLLALTFGGGSEFSWDSSAVISCFVLGGVLIIGYFVYNHYLSKNQIIPTAVLSIPQNIAAAVATFSVFGYFIASLLYLAIYFQVIWNSSPMKSGIHILPIVIPVILFSIMCSVIINKTRYVKPIVLVGAVLGPVANGLLCLLDVDSSNGNKIGLLILVGVSIGLQMQPLFLAAQISAPKTPGGTILTTTFMNFAKSLGGAVSGNLADAVYGASIKRFYNQRIANAPASIVKELSKINGDTLVNSTESLSGYSDETLTFLKKIIMSSITNVFYMQLGFAGLGLIASLFISNHRRNPSRTWNRQQNQPQNRNQN</sequence>
<dbReference type="Gene3D" id="1.20.1720.10">
    <property type="entry name" value="Multidrug resistance protein D"/>
    <property type="match status" value="1"/>
</dbReference>
<dbReference type="GeneID" id="30996815"/>
<feature type="transmembrane region" description="Helical" evidence="6">
    <location>
        <begin position="422"/>
        <end position="441"/>
    </location>
</feature>
<dbReference type="GO" id="GO:0005886">
    <property type="term" value="C:plasma membrane"/>
    <property type="evidence" value="ECO:0007669"/>
    <property type="project" value="TreeGrafter"/>
</dbReference>
<evidence type="ECO:0000256" key="5">
    <source>
        <dbReference type="ARBA" id="ARBA00023136"/>
    </source>
</evidence>
<dbReference type="SUPFAM" id="SSF103473">
    <property type="entry name" value="MFS general substrate transporter"/>
    <property type="match status" value="1"/>
</dbReference>
<dbReference type="PROSITE" id="PS50850">
    <property type="entry name" value="MFS"/>
    <property type="match status" value="1"/>
</dbReference>
<keyword evidence="3 6" id="KW-0812">Transmembrane</keyword>
<dbReference type="AlphaFoldDB" id="A0A1E4RIQ9"/>
<comment type="subcellular location">
    <subcellularLocation>
        <location evidence="1">Membrane</location>
        <topology evidence="1">Multi-pass membrane protein</topology>
    </subcellularLocation>
</comment>
<evidence type="ECO:0000256" key="4">
    <source>
        <dbReference type="ARBA" id="ARBA00022989"/>
    </source>
</evidence>
<dbReference type="InterPro" id="IPR020846">
    <property type="entry name" value="MFS_dom"/>
</dbReference>
<dbReference type="OrthoDB" id="10021397at2759"/>
<feature type="transmembrane region" description="Helical" evidence="6">
    <location>
        <begin position="287"/>
        <end position="305"/>
    </location>
</feature>
<comment type="similarity">
    <text evidence="2">Belongs to the major facilitator superfamily.</text>
</comment>
<feature type="transmembrane region" description="Helical" evidence="6">
    <location>
        <begin position="362"/>
        <end position="383"/>
    </location>
</feature>
<dbReference type="GO" id="GO:0022857">
    <property type="term" value="F:transmembrane transporter activity"/>
    <property type="evidence" value="ECO:0007669"/>
    <property type="project" value="InterPro"/>
</dbReference>
<feature type="transmembrane region" description="Helical" evidence="6">
    <location>
        <begin position="392"/>
        <end position="410"/>
    </location>
</feature>
<feature type="transmembrane region" description="Helical" evidence="6">
    <location>
        <begin position="251"/>
        <end position="275"/>
    </location>
</feature>
<feature type="domain" description="Major facilitator superfamily (MFS) profile" evidence="7">
    <location>
        <begin position="56"/>
        <end position="561"/>
    </location>
</feature>
<dbReference type="PANTHER" id="PTHR23501:SF198">
    <property type="entry name" value="AZOLE RESISTANCE PROTEIN 1-RELATED"/>
    <property type="match status" value="1"/>
</dbReference>